<evidence type="ECO:0000256" key="2">
    <source>
        <dbReference type="ARBA" id="ARBA00038471"/>
    </source>
</evidence>
<dbReference type="EMBL" id="JAYWIO010000001">
    <property type="protein sequence ID" value="KAK7289618.1"/>
    <property type="molecule type" value="Genomic_DNA"/>
</dbReference>
<dbReference type="InterPro" id="IPR006501">
    <property type="entry name" value="Pectinesterase_inhib_dom"/>
</dbReference>
<name>A0AAN9J181_CROPI</name>
<dbReference type="PANTHER" id="PTHR31080:SF15">
    <property type="entry name" value="INVERTASE"/>
    <property type="match status" value="1"/>
</dbReference>
<dbReference type="Gene3D" id="1.20.140.40">
    <property type="entry name" value="Invertase/pectin methylesterase inhibitor family protein"/>
    <property type="match status" value="1"/>
</dbReference>
<protein>
    <recommendedName>
        <fullName evidence="4">Pectinesterase inhibitor domain-containing protein</fullName>
    </recommendedName>
</protein>
<evidence type="ECO:0000313" key="6">
    <source>
        <dbReference type="Proteomes" id="UP001372338"/>
    </source>
</evidence>
<dbReference type="AlphaFoldDB" id="A0AAN9J181"/>
<evidence type="ECO:0000256" key="1">
    <source>
        <dbReference type="ARBA" id="ARBA00022729"/>
    </source>
</evidence>
<dbReference type="Pfam" id="PF04043">
    <property type="entry name" value="PMEI"/>
    <property type="match status" value="1"/>
</dbReference>
<proteinExistence type="inferred from homology"/>
<dbReference type="GO" id="GO:0004857">
    <property type="term" value="F:enzyme inhibitor activity"/>
    <property type="evidence" value="ECO:0007669"/>
    <property type="project" value="InterPro"/>
</dbReference>
<gene>
    <name evidence="5" type="ORF">RIF29_03398</name>
</gene>
<reference evidence="5 6" key="1">
    <citation type="submission" date="2024-01" db="EMBL/GenBank/DDBJ databases">
        <title>The genomes of 5 underutilized Papilionoideae crops provide insights into root nodulation and disease resistanc.</title>
        <authorList>
            <person name="Yuan L."/>
        </authorList>
    </citation>
    <scope>NUCLEOTIDE SEQUENCE [LARGE SCALE GENOMIC DNA]</scope>
    <source>
        <strain evidence="5">ZHUSHIDOU_FW_LH</strain>
        <tissue evidence="5">Leaf</tissue>
    </source>
</reference>
<sequence length="229" mass="25365">METNTFARPSSHHAVLTFIFFTLLTNIPSITSATITCSTSTISTNSTQTIKENTASIPSNNYSSARTFITYIKTSCYSTTYPSICYQNLSPYASKIQADPIKLCNISLSLALKATHTASSTISKILKSNNLTHIAKEVIHDCLYNVETSIGQLRDSLVAMVHLDGIDRKFQISNIKTWMSSSITNDQTCSDELDEMNVNATVRDKTRKSILKATRVNSNALSFINHLIY</sequence>
<dbReference type="NCBIfam" id="TIGR01614">
    <property type="entry name" value="PME_inhib"/>
    <property type="match status" value="1"/>
</dbReference>
<feature type="signal peptide" evidence="3">
    <location>
        <begin position="1"/>
        <end position="32"/>
    </location>
</feature>
<comment type="caution">
    <text evidence="5">The sequence shown here is derived from an EMBL/GenBank/DDBJ whole genome shotgun (WGS) entry which is preliminary data.</text>
</comment>
<dbReference type="InterPro" id="IPR051955">
    <property type="entry name" value="PME_Inhibitor"/>
</dbReference>
<dbReference type="InterPro" id="IPR035513">
    <property type="entry name" value="Invertase/methylesterase_inhib"/>
</dbReference>
<evidence type="ECO:0000259" key="4">
    <source>
        <dbReference type="SMART" id="SM00856"/>
    </source>
</evidence>
<dbReference type="Proteomes" id="UP001372338">
    <property type="component" value="Unassembled WGS sequence"/>
</dbReference>
<feature type="domain" description="Pectinesterase inhibitor" evidence="4">
    <location>
        <begin position="67"/>
        <end position="223"/>
    </location>
</feature>
<keyword evidence="1 3" id="KW-0732">Signal</keyword>
<evidence type="ECO:0000256" key="3">
    <source>
        <dbReference type="SAM" id="SignalP"/>
    </source>
</evidence>
<keyword evidence="6" id="KW-1185">Reference proteome</keyword>
<dbReference type="PANTHER" id="PTHR31080">
    <property type="entry name" value="PECTINESTERASE INHIBITOR-LIKE"/>
    <property type="match status" value="1"/>
</dbReference>
<feature type="chain" id="PRO_5042942125" description="Pectinesterase inhibitor domain-containing protein" evidence="3">
    <location>
        <begin position="33"/>
        <end position="229"/>
    </location>
</feature>
<dbReference type="CDD" id="cd15798">
    <property type="entry name" value="PMEI-like_3"/>
    <property type="match status" value="1"/>
</dbReference>
<accession>A0AAN9J181</accession>
<dbReference type="SUPFAM" id="SSF101148">
    <property type="entry name" value="Plant invertase/pectin methylesterase inhibitor"/>
    <property type="match status" value="1"/>
</dbReference>
<dbReference type="SMART" id="SM00856">
    <property type="entry name" value="PMEI"/>
    <property type="match status" value="1"/>
</dbReference>
<comment type="similarity">
    <text evidence="2">Belongs to the PMEI family.</text>
</comment>
<organism evidence="5 6">
    <name type="scientific">Crotalaria pallida</name>
    <name type="common">Smooth rattlebox</name>
    <name type="synonym">Crotalaria striata</name>
    <dbReference type="NCBI Taxonomy" id="3830"/>
    <lineage>
        <taxon>Eukaryota</taxon>
        <taxon>Viridiplantae</taxon>
        <taxon>Streptophyta</taxon>
        <taxon>Embryophyta</taxon>
        <taxon>Tracheophyta</taxon>
        <taxon>Spermatophyta</taxon>
        <taxon>Magnoliopsida</taxon>
        <taxon>eudicotyledons</taxon>
        <taxon>Gunneridae</taxon>
        <taxon>Pentapetalae</taxon>
        <taxon>rosids</taxon>
        <taxon>fabids</taxon>
        <taxon>Fabales</taxon>
        <taxon>Fabaceae</taxon>
        <taxon>Papilionoideae</taxon>
        <taxon>50 kb inversion clade</taxon>
        <taxon>genistoids sensu lato</taxon>
        <taxon>core genistoids</taxon>
        <taxon>Crotalarieae</taxon>
        <taxon>Crotalaria</taxon>
    </lineage>
</organism>
<evidence type="ECO:0000313" key="5">
    <source>
        <dbReference type="EMBL" id="KAK7289618.1"/>
    </source>
</evidence>